<evidence type="ECO:0000256" key="5">
    <source>
        <dbReference type="ARBA" id="ARBA00022840"/>
    </source>
</evidence>
<dbReference type="AlphaFoldDB" id="A0A814QSI9"/>
<evidence type="ECO:0000256" key="1">
    <source>
        <dbReference type="ARBA" id="ARBA00022527"/>
    </source>
</evidence>
<dbReference type="FunFam" id="1.10.510.10:FF:000008">
    <property type="entry name" value="Non-specific serine/threonine protein kinase"/>
    <property type="match status" value="1"/>
</dbReference>
<comment type="caution">
    <text evidence="7">The sequence shown here is derived from an EMBL/GenBank/DDBJ whole genome shotgun (WGS) entry which is preliminary data.</text>
</comment>
<dbReference type="GO" id="GO:0004674">
    <property type="term" value="F:protein serine/threonine kinase activity"/>
    <property type="evidence" value="ECO:0007669"/>
    <property type="project" value="UniProtKB-KW"/>
</dbReference>
<dbReference type="PANTHER" id="PTHR24351">
    <property type="entry name" value="RIBOSOMAL PROTEIN S6 KINASE"/>
    <property type="match status" value="1"/>
</dbReference>
<dbReference type="EMBL" id="CAJNOC010009009">
    <property type="protein sequence ID" value="CAF1123639.1"/>
    <property type="molecule type" value="Genomic_DNA"/>
</dbReference>
<keyword evidence="1" id="KW-0723">Serine/threonine-protein kinase</keyword>
<protein>
    <recommendedName>
        <fullName evidence="6">Protein kinase domain-containing protein</fullName>
    </recommendedName>
</protein>
<feature type="non-terminal residue" evidence="7">
    <location>
        <position position="1"/>
    </location>
</feature>
<evidence type="ECO:0000256" key="4">
    <source>
        <dbReference type="ARBA" id="ARBA00022777"/>
    </source>
</evidence>
<keyword evidence="3" id="KW-0547">Nucleotide-binding</keyword>
<organism evidence="7 8">
    <name type="scientific">Brachionus calyciflorus</name>
    <dbReference type="NCBI Taxonomy" id="104777"/>
    <lineage>
        <taxon>Eukaryota</taxon>
        <taxon>Metazoa</taxon>
        <taxon>Spiralia</taxon>
        <taxon>Gnathifera</taxon>
        <taxon>Rotifera</taxon>
        <taxon>Eurotatoria</taxon>
        <taxon>Monogononta</taxon>
        <taxon>Pseudotrocha</taxon>
        <taxon>Ploima</taxon>
        <taxon>Brachionidae</taxon>
        <taxon>Brachionus</taxon>
    </lineage>
</organism>
<keyword evidence="4" id="KW-0418">Kinase</keyword>
<keyword evidence="5" id="KW-0067">ATP-binding</keyword>
<keyword evidence="8" id="KW-1185">Reference proteome</keyword>
<dbReference type="OrthoDB" id="63267at2759"/>
<dbReference type="Pfam" id="PF00069">
    <property type="entry name" value="Pkinase"/>
    <property type="match status" value="1"/>
</dbReference>
<sequence length="259" mass="29984">MANHKLENKIYAIKVLNKEAILKRNEVKHIMAERNVLINNLEHPFLVGLHYSFQSTDKLYFVLDYVNGAEIAHAIGYMHLKNIIYRDLKPENILIDSDGHIKLTDFGLCKEGIQANTTTSPFCGTPEYLAPEILLKKPYTRAIDWWCLGCVIYEMLYGLPPFYSRNTTEMYSNISNEQLRLNPEVFVSDYAKNIMKQLLQKEQFRRLGSSEADFEEIQDHPFFGDIDWRTDCSNCQEKSHLDHLGPSPSFVELLNLGFV</sequence>
<evidence type="ECO:0000256" key="2">
    <source>
        <dbReference type="ARBA" id="ARBA00022679"/>
    </source>
</evidence>
<accession>A0A814QSI9</accession>
<evidence type="ECO:0000313" key="7">
    <source>
        <dbReference type="EMBL" id="CAF1123639.1"/>
    </source>
</evidence>
<dbReference type="PROSITE" id="PS00108">
    <property type="entry name" value="PROTEIN_KINASE_ST"/>
    <property type="match status" value="1"/>
</dbReference>
<keyword evidence="2" id="KW-0808">Transferase</keyword>
<dbReference type="Gene3D" id="3.30.200.20">
    <property type="entry name" value="Phosphorylase Kinase, domain 1"/>
    <property type="match status" value="1"/>
</dbReference>
<evidence type="ECO:0000259" key="6">
    <source>
        <dbReference type="PROSITE" id="PS50011"/>
    </source>
</evidence>
<dbReference type="Gene3D" id="1.10.510.10">
    <property type="entry name" value="Transferase(Phosphotransferase) domain 1"/>
    <property type="match status" value="1"/>
</dbReference>
<name>A0A814QSI9_9BILA</name>
<dbReference type="PROSITE" id="PS50011">
    <property type="entry name" value="PROTEIN_KINASE_DOM"/>
    <property type="match status" value="1"/>
</dbReference>
<dbReference type="Proteomes" id="UP000663879">
    <property type="component" value="Unassembled WGS sequence"/>
</dbReference>
<gene>
    <name evidence="7" type="ORF">OXX778_LOCUS22153</name>
</gene>
<dbReference type="GO" id="GO:0005524">
    <property type="term" value="F:ATP binding"/>
    <property type="evidence" value="ECO:0007669"/>
    <property type="project" value="UniProtKB-KW"/>
</dbReference>
<feature type="domain" description="Protein kinase" evidence="6">
    <location>
        <begin position="1"/>
        <end position="223"/>
    </location>
</feature>
<evidence type="ECO:0000313" key="8">
    <source>
        <dbReference type="Proteomes" id="UP000663879"/>
    </source>
</evidence>
<proteinExistence type="predicted"/>
<evidence type="ECO:0000256" key="3">
    <source>
        <dbReference type="ARBA" id="ARBA00022741"/>
    </source>
</evidence>
<dbReference type="InterPro" id="IPR000719">
    <property type="entry name" value="Prot_kinase_dom"/>
</dbReference>
<reference evidence="7" key="1">
    <citation type="submission" date="2021-02" db="EMBL/GenBank/DDBJ databases">
        <authorList>
            <person name="Nowell W R."/>
        </authorList>
    </citation>
    <scope>NUCLEOTIDE SEQUENCE</scope>
    <source>
        <strain evidence="7">Ploen Becks lab</strain>
    </source>
</reference>
<dbReference type="SUPFAM" id="SSF56112">
    <property type="entry name" value="Protein kinase-like (PK-like)"/>
    <property type="match status" value="1"/>
</dbReference>
<dbReference type="InterPro" id="IPR008271">
    <property type="entry name" value="Ser/Thr_kinase_AS"/>
</dbReference>
<dbReference type="SMART" id="SM00220">
    <property type="entry name" value="S_TKc"/>
    <property type="match status" value="1"/>
</dbReference>
<dbReference type="InterPro" id="IPR011009">
    <property type="entry name" value="Kinase-like_dom_sf"/>
</dbReference>